<keyword evidence="8" id="KW-0653">Protein transport</keyword>
<keyword evidence="13" id="KW-0969">Cilium</keyword>
<keyword evidence="6" id="KW-0963">Cytoplasm</keyword>
<keyword evidence="10" id="KW-0175">Coiled coil</keyword>
<evidence type="ECO:0000256" key="10">
    <source>
        <dbReference type="SAM" id="Coils"/>
    </source>
</evidence>
<evidence type="ECO:0000256" key="7">
    <source>
        <dbReference type="ARBA" id="ARBA00022795"/>
    </source>
</evidence>
<comment type="subcellular location">
    <subcellularLocation>
        <location evidence="2">Cytoplasm</location>
    </subcellularLocation>
</comment>
<evidence type="ECO:0000256" key="2">
    <source>
        <dbReference type="ARBA" id="ARBA00004496"/>
    </source>
</evidence>
<keyword evidence="7" id="KW-1005">Bacterial flagellum biogenesis</keyword>
<proteinExistence type="inferred from homology"/>
<evidence type="ECO:0000256" key="1">
    <source>
        <dbReference type="ARBA" id="ARBA00003041"/>
    </source>
</evidence>
<keyword evidence="14" id="KW-1185">Reference proteome</keyword>
<dbReference type="EMBL" id="JAKIKS010000022">
    <property type="protein sequence ID" value="MCL1124365.1"/>
    <property type="molecule type" value="Genomic_DNA"/>
</dbReference>
<dbReference type="PANTHER" id="PTHR34982">
    <property type="entry name" value="YOP PROTEINS TRANSLOCATION PROTEIN L"/>
    <property type="match status" value="1"/>
</dbReference>
<comment type="function">
    <text evidence="1">Needed for flagellar regrowth and assembly.</text>
</comment>
<evidence type="ECO:0000256" key="4">
    <source>
        <dbReference type="ARBA" id="ARBA00016507"/>
    </source>
</evidence>
<keyword evidence="13" id="KW-0966">Cell projection</keyword>
<dbReference type="InterPro" id="IPR018035">
    <property type="entry name" value="Flagellar_FliH/T3SS_HrpE"/>
</dbReference>
<sequence>MSDKGSVHSEFSHWELPDVTHTVDDDMLDMFGRQQVIMAAEIEDAEEEEGVLPPTLSEIEGIRQEAEQAGFEHGKAAGFGEGFEKGQLTGLEQGHKEGFSQGQDQGLADGMKQAQAHIDQFEALLTQFTQPLALLDTDIELQLISLVDKLSQAVIMHELTLAPEQIAHVLRHGLDALPIKKQTVTIRVNPSDAKVIALLYSHTEQERQGWHLEEDPTLTQGGLIMHCEPSQLDLTLESRLKAVFSEWQQTQAVLEQNKQQQQEQRKQQEQSKQQLEAQQLAVLDDEIHDRDFSEISPRESIE</sequence>
<keyword evidence="13" id="KW-0282">Flagellum</keyword>
<comment type="caution">
    <text evidence="13">The sequence shown here is derived from an EMBL/GenBank/DDBJ whole genome shotgun (WGS) entry which is preliminary data.</text>
</comment>
<evidence type="ECO:0000259" key="12">
    <source>
        <dbReference type="Pfam" id="PF02108"/>
    </source>
</evidence>
<evidence type="ECO:0000256" key="9">
    <source>
        <dbReference type="ARBA" id="ARBA00023225"/>
    </source>
</evidence>
<evidence type="ECO:0000256" key="6">
    <source>
        <dbReference type="ARBA" id="ARBA00022490"/>
    </source>
</evidence>
<keyword evidence="5" id="KW-0813">Transport</keyword>
<name>A0ABT0LA53_9GAMM</name>
<dbReference type="InterPro" id="IPR000563">
    <property type="entry name" value="Flag_FliH"/>
</dbReference>
<protein>
    <recommendedName>
        <fullName evidence="4">Flagellar assembly protein FliH</fullName>
    </recommendedName>
</protein>
<dbReference type="PRINTS" id="PR01003">
    <property type="entry name" value="FLGFLIH"/>
</dbReference>
<dbReference type="RefSeq" id="WP_248939646.1">
    <property type="nucleotide sequence ID" value="NZ_JAKIKS010000022.1"/>
</dbReference>
<gene>
    <name evidence="13" type="ORF">L2764_07740</name>
</gene>
<evidence type="ECO:0000256" key="8">
    <source>
        <dbReference type="ARBA" id="ARBA00022927"/>
    </source>
</evidence>
<accession>A0ABT0LA53</accession>
<dbReference type="PANTHER" id="PTHR34982:SF1">
    <property type="entry name" value="FLAGELLAR ASSEMBLY PROTEIN FLIH"/>
    <property type="match status" value="1"/>
</dbReference>
<feature type="region of interest" description="Disordered" evidence="11">
    <location>
        <begin position="283"/>
        <end position="302"/>
    </location>
</feature>
<feature type="domain" description="Flagellar assembly protein FliH/Type III secretion system HrpE" evidence="12">
    <location>
        <begin position="116"/>
        <end position="242"/>
    </location>
</feature>
<keyword evidence="9" id="KW-1006">Bacterial flagellum protein export</keyword>
<evidence type="ECO:0000313" key="14">
    <source>
        <dbReference type="Proteomes" id="UP001203423"/>
    </source>
</evidence>
<reference evidence="13 14" key="1">
    <citation type="submission" date="2022-01" db="EMBL/GenBank/DDBJ databases">
        <title>Whole genome-based taxonomy of the Shewanellaceae.</title>
        <authorList>
            <person name="Martin-Rodriguez A.J."/>
        </authorList>
    </citation>
    <scope>NUCLEOTIDE SEQUENCE [LARGE SCALE GENOMIC DNA]</scope>
    <source>
        <strain evidence="13 14">DSM 17177</strain>
    </source>
</reference>
<feature type="coiled-coil region" evidence="10">
    <location>
        <begin position="244"/>
        <end position="278"/>
    </location>
</feature>
<dbReference type="InterPro" id="IPR051472">
    <property type="entry name" value="T3SS_Stator/FliH"/>
</dbReference>
<evidence type="ECO:0000256" key="5">
    <source>
        <dbReference type="ARBA" id="ARBA00022448"/>
    </source>
</evidence>
<comment type="similarity">
    <text evidence="3">Belongs to the FliH family.</text>
</comment>
<dbReference type="Pfam" id="PF02108">
    <property type="entry name" value="FliH"/>
    <property type="match status" value="1"/>
</dbReference>
<organism evidence="13 14">
    <name type="scientific">Shewanella surugensis</name>
    <dbReference type="NCBI Taxonomy" id="212020"/>
    <lineage>
        <taxon>Bacteria</taxon>
        <taxon>Pseudomonadati</taxon>
        <taxon>Pseudomonadota</taxon>
        <taxon>Gammaproteobacteria</taxon>
        <taxon>Alteromonadales</taxon>
        <taxon>Shewanellaceae</taxon>
        <taxon>Shewanella</taxon>
    </lineage>
</organism>
<evidence type="ECO:0000256" key="3">
    <source>
        <dbReference type="ARBA" id="ARBA00006602"/>
    </source>
</evidence>
<evidence type="ECO:0000256" key="11">
    <source>
        <dbReference type="SAM" id="MobiDB-lite"/>
    </source>
</evidence>
<feature type="compositionally biased region" description="Basic and acidic residues" evidence="11">
    <location>
        <begin position="285"/>
        <end position="302"/>
    </location>
</feature>
<dbReference type="Proteomes" id="UP001203423">
    <property type="component" value="Unassembled WGS sequence"/>
</dbReference>
<evidence type="ECO:0000313" key="13">
    <source>
        <dbReference type="EMBL" id="MCL1124365.1"/>
    </source>
</evidence>